<accession>A0A4R5KYE4</accession>
<organism evidence="1 2">
    <name type="scientific">Paenibacillus piri</name>
    <dbReference type="NCBI Taxonomy" id="2547395"/>
    <lineage>
        <taxon>Bacteria</taxon>
        <taxon>Bacillati</taxon>
        <taxon>Bacillota</taxon>
        <taxon>Bacilli</taxon>
        <taxon>Bacillales</taxon>
        <taxon>Paenibacillaceae</taxon>
        <taxon>Paenibacillus</taxon>
    </lineage>
</organism>
<sequence>MAYDKNIFEKLNDVYRDTKARLTGDVFHDQIELNISKLKGIKEMTSFINKFSWIKREETIERFKFFLKSNLNVEQTAARFGINEDTIHSSIKYYSDKLKPIIEAPLTYLEESTDFESLEAAMKKFRRAVQLEVPNEYFLNGMTELFPEQKYVPNCTLDECRKELEVLGLFTHMYANLILKGGCNQIKLAHILSILNSDKGNDQDWGALKLFFDGEFSISDSGEPVSIQGQVERMFQWLDDQNPYNN</sequence>
<dbReference type="RefSeq" id="WP_133225587.1">
    <property type="nucleotide sequence ID" value="NZ_SMRT01000001.1"/>
</dbReference>
<keyword evidence="2" id="KW-1185">Reference proteome</keyword>
<evidence type="ECO:0000313" key="1">
    <source>
        <dbReference type="EMBL" id="TDG00877.1"/>
    </source>
</evidence>
<dbReference type="Proteomes" id="UP000295636">
    <property type="component" value="Unassembled WGS sequence"/>
</dbReference>
<dbReference type="AlphaFoldDB" id="A0A4R5KYE4"/>
<gene>
    <name evidence="1" type="ORF">E1757_04505</name>
</gene>
<dbReference type="OrthoDB" id="2679043at2"/>
<evidence type="ECO:0000313" key="2">
    <source>
        <dbReference type="Proteomes" id="UP000295636"/>
    </source>
</evidence>
<protein>
    <submittedName>
        <fullName evidence="1">Uncharacterized protein</fullName>
    </submittedName>
</protein>
<name>A0A4R5KYE4_9BACL</name>
<proteinExistence type="predicted"/>
<dbReference type="EMBL" id="SMRT01000001">
    <property type="protein sequence ID" value="TDG00877.1"/>
    <property type="molecule type" value="Genomic_DNA"/>
</dbReference>
<reference evidence="1 2" key="1">
    <citation type="submission" date="2019-03" db="EMBL/GenBank/DDBJ databases">
        <title>This is whole genome sequence of Paenibacillus sp MS74 strain.</title>
        <authorList>
            <person name="Trinh H.N."/>
        </authorList>
    </citation>
    <scope>NUCLEOTIDE SEQUENCE [LARGE SCALE GENOMIC DNA]</scope>
    <source>
        <strain evidence="1 2">MS74</strain>
    </source>
</reference>
<comment type="caution">
    <text evidence="1">The sequence shown here is derived from an EMBL/GenBank/DDBJ whole genome shotgun (WGS) entry which is preliminary data.</text>
</comment>